<dbReference type="eggNOG" id="ENOG502QSYI">
    <property type="taxonomic scope" value="Eukaryota"/>
</dbReference>
<dbReference type="RefSeq" id="XP_008720964.1">
    <property type="nucleotide sequence ID" value="XM_008722742.1"/>
</dbReference>
<dbReference type="SUPFAM" id="SSF53474">
    <property type="entry name" value="alpha/beta-Hydrolases"/>
    <property type="match status" value="1"/>
</dbReference>
<proteinExistence type="predicted"/>
<dbReference type="OrthoDB" id="3057168at2759"/>
<protein>
    <recommendedName>
        <fullName evidence="1">T6SS Phospholipase effector Tle1-like catalytic domain-containing protein</fullName>
    </recommendedName>
</protein>
<sequence length="498" mass="54989">MSTRSGGNGLNGTNGAAAPSKDHKRLIVLCDGTWVDSNSVGKVKYPTNVTRFARCIKAKYTTIDDDGHKHDRPQVIFYQPGVGSASGTVLRGGLYGSGVSATVRSAYAFLSHNYDIGDEIFFFGFSRGAYIARSIAGLVTSLGLLTKKGMDHFPLVYAKYYDHESHMTATGPDSLPFEAAHADFVGQLEKKGLLHKQAREAVQVVGVWDTVGFHAAGMFEEKIEFRNCELSPRVRCAYHALALDERREPFTPTPWRVPKKETVELAYPKGKDWGEQEMVQCWFSGRHSDVGGGLDDPRLSDITLAWMIAQVAKGGKLAFTDIDSKDDYLIDSEKTPGPEAEGTPWATSKGSANEPEWYYKMMRTFYSADRSPLTYLEEGRKVREASQEETHEYIHRSVMDRNLDGRGKGVQWVCNVLCGKTHGKTGAYGLARDETKGLPLAPKVVRDVEGPDGQKQEQDVEAYFKGRVVRIMGTDIGADDKIADVEKKLGNTGFVGME</sequence>
<feature type="domain" description="T6SS Phospholipase effector Tle1-like catalytic" evidence="1">
    <location>
        <begin position="24"/>
        <end position="310"/>
    </location>
</feature>
<evidence type="ECO:0000313" key="3">
    <source>
        <dbReference type="Proteomes" id="UP000030752"/>
    </source>
</evidence>
<reference evidence="2 3" key="1">
    <citation type="submission" date="2013-03" db="EMBL/GenBank/DDBJ databases">
        <title>The Genome Sequence of Phialophora europaea CBS 101466.</title>
        <authorList>
            <consortium name="The Broad Institute Genomics Platform"/>
            <person name="Cuomo C."/>
            <person name="de Hoog S."/>
            <person name="Gorbushina A."/>
            <person name="Walker B."/>
            <person name="Young S.K."/>
            <person name="Zeng Q."/>
            <person name="Gargeya S."/>
            <person name="Fitzgerald M."/>
            <person name="Haas B."/>
            <person name="Abouelleil A."/>
            <person name="Allen A.W."/>
            <person name="Alvarado L."/>
            <person name="Arachchi H.M."/>
            <person name="Berlin A.M."/>
            <person name="Chapman S.B."/>
            <person name="Gainer-Dewar J."/>
            <person name="Goldberg J."/>
            <person name="Griggs A."/>
            <person name="Gujja S."/>
            <person name="Hansen M."/>
            <person name="Howarth C."/>
            <person name="Imamovic A."/>
            <person name="Ireland A."/>
            <person name="Larimer J."/>
            <person name="McCowan C."/>
            <person name="Murphy C."/>
            <person name="Pearson M."/>
            <person name="Poon T.W."/>
            <person name="Priest M."/>
            <person name="Roberts A."/>
            <person name="Saif S."/>
            <person name="Shea T."/>
            <person name="Sisk P."/>
            <person name="Sykes S."/>
            <person name="Wortman J."/>
            <person name="Nusbaum C."/>
            <person name="Birren B."/>
        </authorList>
    </citation>
    <scope>NUCLEOTIDE SEQUENCE [LARGE SCALE GENOMIC DNA]</scope>
    <source>
        <strain evidence="2 3">CBS 101466</strain>
    </source>
</reference>
<keyword evidence="3" id="KW-1185">Reference proteome</keyword>
<organism evidence="2 3">
    <name type="scientific">Cyphellophora europaea (strain CBS 101466)</name>
    <name type="common">Phialophora europaea</name>
    <dbReference type="NCBI Taxonomy" id="1220924"/>
    <lineage>
        <taxon>Eukaryota</taxon>
        <taxon>Fungi</taxon>
        <taxon>Dikarya</taxon>
        <taxon>Ascomycota</taxon>
        <taxon>Pezizomycotina</taxon>
        <taxon>Eurotiomycetes</taxon>
        <taxon>Chaetothyriomycetidae</taxon>
        <taxon>Chaetothyriales</taxon>
        <taxon>Cyphellophoraceae</taxon>
        <taxon>Cyphellophora</taxon>
    </lineage>
</organism>
<dbReference type="GeneID" id="19975762"/>
<name>W2RLU2_CYPE1</name>
<dbReference type="InterPro" id="IPR018712">
    <property type="entry name" value="Tle1-like_cat"/>
</dbReference>
<dbReference type="HOGENOM" id="CLU_005049_1_0_1"/>
<dbReference type="Proteomes" id="UP000030752">
    <property type="component" value="Unassembled WGS sequence"/>
</dbReference>
<dbReference type="AlphaFoldDB" id="W2RLU2"/>
<gene>
    <name evidence="2" type="ORF">HMPREF1541_08423</name>
</gene>
<dbReference type="PANTHER" id="PTHR33840:SF1">
    <property type="entry name" value="TLE1 PHOSPHOLIPASE DOMAIN-CONTAINING PROTEIN"/>
    <property type="match status" value="1"/>
</dbReference>
<dbReference type="PANTHER" id="PTHR33840">
    <property type="match status" value="1"/>
</dbReference>
<evidence type="ECO:0000313" key="2">
    <source>
        <dbReference type="EMBL" id="ETN37432.1"/>
    </source>
</evidence>
<evidence type="ECO:0000259" key="1">
    <source>
        <dbReference type="Pfam" id="PF09994"/>
    </source>
</evidence>
<dbReference type="EMBL" id="KB822724">
    <property type="protein sequence ID" value="ETN37432.1"/>
    <property type="molecule type" value="Genomic_DNA"/>
</dbReference>
<dbReference type="Pfam" id="PF09994">
    <property type="entry name" value="T6SS_Tle1-like_cat"/>
    <property type="match status" value="1"/>
</dbReference>
<dbReference type="InterPro" id="IPR029058">
    <property type="entry name" value="AB_hydrolase_fold"/>
</dbReference>
<dbReference type="VEuPathDB" id="FungiDB:HMPREF1541_08423"/>
<dbReference type="InParanoid" id="W2RLU2"/>
<accession>W2RLU2</accession>
<dbReference type="STRING" id="1220924.W2RLU2"/>